<dbReference type="OrthoDB" id="3546483at2759"/>
<sequence length="333" mass="37630">MSSRETPNEDLTQDSKHALIDRLNRLVLRLSSVGSLKHRAISTIHSQVDKIEILVSRVEIKRPSQPLCKLSLNIPREDGLLGHPAPNRILEIENTTVSTKPHFEDGMNPGVSNNTPNNTAKLAQAAEDLASRLSTTVVELQERKVEFKGGRFPVEPVRAQVSPYSAAIDSSPSTRLLRTDCLHARHVDIGLYSTCPRPSTSCRPQPKQLASNHTSDNTMAKKKPTLQEYGAALEAKHYETQKLRARYTKLTRDTKRKIARSKNMEIPKWEAYWKVIDEWKEIVATYEIEKELHPLGLAPSPERIPPRPVRPDDLEDVYGVLIEPPRLSRLRIC</sequence>
<reference evidence="2 3" key="1">
    <citation type="journal article" date="2012" name="BMC Genomics">
        <title>Sequencing the genome of Marssonina brunnea reveals fungus-poplar co-evolution.</title>
        <authorList>
            <person name="Zhu S."/>
            <person name="Cao Y.-Z."/>
            <person name="Jiang C."/>
            <person name="Tan B.-Y."/>
            <person name="Wang Z."/>
            <person name="Feng S."/>
            <person name="Zhang L."/>
            <person name="Su X.-H."/>
            <person name="Brejova B."/>
            <person name="Vinar T."/>
            <person name="Xu M."/>
            <person name="Wang M.-X."/>
            <person name="Zhang S.-G."/>
            <person name="Huang M.-R."/>
            <person name="Wu R."/>
            <person name="Zhou Y."/>
        </authorList>
    </citation>
    <scope>NUCLEOTIDE SEQUENCE [LARGE SCALE GENOMIC DNA]</scope>
    <source>
        <strain evidence="2 3">MB_m1</strain>
    </source>
</reference>
<name>K1WVY0_MARBU</name>
<evidence type="ECO:0000313" key="2">
    <source>
        <dbReference type="EMBL" id="EKD12858.1"/>
    </source>
</evidence>
<protein>
    <submittedName>
        <fullName evidence="2">Uncharacterized protein</fullName>
    </submittedName>
</protein>
<evidence type="ECO:0000313" key="3">
    <source>
        <dbReference type="Proteomes" id="UP000006753"/>
    </source>
</evidence>
<dbReference type="KEGG" id="mbe:MBM_09087"/>
<evidence type="ECO:0000256" key="1">
    <source>
        <dbReference type="SAM" id="MobiDB-lite"/>
    </source>
</evidence>
<organism evidence="2 3">
    <name type="scientific">Marssonina brunnea f. sp. multigermtubi (strain MB_m1)</name>
    <name type="common">Marssonina leaf spot fungus</name>
    <dbReference type="NCBI Taxonomy" id="1072389"/>
    <lineage>
        <taxon>Eukaryota</taxon>
        <taxon>Fungi</taxon>
        <taxon>Dikarya</taxon>
        <taxon>Ascomycota</taxon>
        <taxon>Pezizomycotina</taxon>
        <taxon>Leotiomycetes</taxon>
        <taxon>Helotiales</taxon>
        <taxon>Drepanopezizaceae</taxon>
        <taxon>Drepanopeziza</taxon>
    </lineage>
</organism>
<keyword evidence="3" id="KW-1185">Reference proteome</keyword>
<dbReference type="Proteomes" id="UP000006753">
    <property type="component" value="Unassembled WGS sequence"/>
</dbReference>
<proteinExistence type="predicted"/>
<dbReference type="InParanoid" id="K1WVY0"/>
<dbReference type="AlphaFoldDB" id="K1WVY0"/>
<gene>
    <name evidence="2" type="ORF">MBM_09087</name>
</gene>
<dbReference type="STRING" id="1072389.K1WVY0"/>
<dbReference type="EMBL" id="JH921454">
    <property type="protein sequence ID" value="EKD12858.1"/>
    <property type="molecule type" value="Genomic_DNA"/>
</dbReference>
<dbReference type="HOGENOM" id="CLU_834395_0_0_1"/>
<accession>K1WVY0</accession>
<feature type="region of interest" description="Disordered" evidence="1">
    <location>
        <begin position="198"/>
        <end position="218"/>
    </location>
</feature>